<name>A0ABU6WLN3_9FABA</name>
<protein>
    <submittedName>
        <fullName evidence="2">Uncharacterized protein</fullName>
    </submittedName>
</protein>
<evidence type="ECO:0000256" key="1">
    <source>
        <dbReference type="SAM" id="MobiDB-lite"/>
    </source>
</evidence>
<evidence type="ECO:0000313" key="2">
    <source>
        <dbReference type="EMBL" id="MED6185756.1"/>
    </source>
</evidence>
<reference evidence="2 3" key="1">
    <citation type="journal article" date="2023" name="Plants (Basel)">
        <title>Bridging the Gap: Combining Genomics and Transcriptomics Approaches to Understand Stylosanthes scabra, an Orphan Legume from the Brazilian Caatinga.</title>
        <authorList>
            <person name="Ferreira-Neto J.R.C."/>
            <person name="da Silva M.D."/>
            <person name="Binneck E."/>
            <person name="de Melo N.F."/>
            <person name="da Silva R.H."/>
            <person name="de Melo A.L.T.M."/>
            <person name="Pandolfi V."/>
            <person name="Bustamante F.O."/>
            <person name="Brasileiro-Vidal A.C."/>
            <person name="Benko-Iseppon A.M."/>
        </authorList>
    </citation>
    <scope>NUCLEOTIDE SEQUENCE [LARGE SCALE GENOMIC DNA]</scope>
    <source>
        <tissue evidence="2">Leaves</tissue>
    </source>
</reference>
<keyword evidence="3" id="KW-1185">Reference proteome</keyword>
<gene>
    <name evidence="2" type="ORF">PIB30_060195</name>
</gene>
<evidence type="ECO:0000313" key="3">
    <source>
        <dbReference type="Proteomes" id="UP001341840"/>
    </source>
</evidence>
<feature type="region of interest" description="Disordered" evidence="1">
    <location>
        <begin position="105"/>
        <end position="221"/>
    </location>
</feature>
<comment type="caution">
    <text evidence="2">The sequence shown here is derived from an EMBL/GenBank/DDBJ whole genome shotgun (WGS) entry which is preliminary data.</text>
</comment>
<accession>A0ABU6WLN3</accession>
<feature type="compositionally biased region" description="Low complexity" evidence="1">
    <location>
        <begin position="166"/>
        <end position="176"/>
    </location>
</feature>
<feature type="compositionally biased region" description="Basic residues" evidence="1">
    <location>
        <begin position="185"/>
        <end position="205"/>
    </location>
</feature>
<dbReference type="Proteomes" id="UP001341840">
    <property type="component" value="Unassembled WGS sequence"/>
</dbReference>
<proteinExistence type="predicted"/>
<dbReference type="EMBL" id="JASCZI010181772">
    <property type="protein sequence ID" value="MED6185756.1"/>
    <property type="molecule type" value="Genomic_DNA"/>
</dbReference>
<organism evidence="2 3">
    <name type="scientific">Stylosanthes scabra</name>
    <dbReference type="NCBI Taxonomy" id="79078"/>
    <lineage>
        <taxon>Eukaryota</taxon>
        <taxon>Viridiplantae</taxon>
        <taxon>Streptophyta</taxon>
        <taxon>Embryophyta</taxon>
        <taxon>Tracheophyta</taxon>
        <taxon>Spermatophyta</taxon>
        <taxon>Magnoliopsida</taxon>
        <taxon>eudicotyledons</taxon>
        <taxon>Gunneridae</taxon>
        <taxon>Pentapetalae</taxon>
        <taxon>rosids</taxon>
        <taxon>fabids</taxon>
        <taxon>Fabales</taxon>
        <taxon>Fabaceae</taxon>
        <taxon>Papilionoideae</taxon>
        <taxon>50 kb inversion clade</taxon>
        <taxon>dalbergioids sensu lato</taxon>
        <taxon>Dalbergieae</taxon>
        <taxon>Pterocarpus clade</taxon>
        <taxon>Stylosanthes</taxon>
    </lineage>
</organism>
<sequence length="307" mass="34488">MSNLRIINKSARWETPHHELCNPNSSQAAPFSSPPPPFKLLLLHTKQPTTINSIATTTSKHHITTTLHQTTITEAATATFYHLAAVFFSLNSITAVTKTQITIHHPNGEASSPSTQPPPSSHLADHRTRRTHHRSPSSSSPNPSSPSEPPYHSRPRHRCPNPPSNSPSSHTHLPNHIRPPTPQPRNHHLRNPRTTVHRSPHHHRSFSSLSHKPNPPNPLPPKFLTFVHRGTTTSPPPSLSLSLSLFVLCRRASAFTFDHRRSHLAIHHCITDEQDHHHCDFDSSISLTEHLCLCYRWRCSCSTPLLR</sequence>